<evidence type="ECO:0000313" key="2">
    <source>
        <dbReference type="Proteomes" id="UP000249557"/>
    </source>
</evidence>
<name>A0A2W5BRB0_9BACT</name>
<protein>
    <submittedName>
        <fullName evidence="1">Uncharacterized protein</fullName>
    </submittedName>
</protein>
<reference evidence="1 2" key="1">
    <citation type="submission" date="2017-08" db="EMBL/GenBank/DDBJ databases">
        <title>Infants hospitalized years apart are colonized by the same room-sourced microbial strains.</title>
        <authorList>
            <person name="Brooks B."/>
            <person name="Olm M.R."/>
            <person name="Firek B.A."/>
            <person name="Baker R."/>
            <person name="Thomas B.C."/>
            <person name="Morowitz M.J."/>
            <person name="Banfield J.F."/>
        </authorList>
    </citation>
    <scope>NUCLEOTIDE SEQUENCE [LARGE SCALE GENOMIC DNA]</scope>
    <source>
        <strain evidence="1">S2_018_000_R2_104</strain>
    </source>
</reference>
<evidence type="ECO:0000313" key="1">
    <source>
        <dbReference type="EMBL" id="PZO85791.1"/>
    </source>
</evidence>
<comment type="caution">
    <text evidence="1">The sequence shown here is derived from an EMBL/GenBank/DDBJ whole genome shotgun (WGS) entry which is preliminary data.</text>
</comment>
<proteinExistence type="predicted"/>
<sequence>MTTISGSQFNVSPFEKLGITVSNKKMTDEEIEKFKKLQEQGASQTGTAATGLLNTPIAVKGTGKTDHATLEKERARVEGNVTTPQTKLAAQTMGSEDAPSSLDQAVGRTVEEEFLDFSRKPWQERMRAMILKSMGLREEDLANISPEDREKIEAKIKEKIDEEIRKKTGMNATGAASAIATA</sequence>
<dbReference type="Proteomes" id="UP000249557">
    <property type="component" value="Unassembled WGS sequence"/>
</dbReference>
<dbReference type="EMBL" id="QFNK01000134">
    <property type="protein sequence ID" value="PZO85791.1"/>
    <property type="molecule type" value="Genomic_DNA"/>
</dbReference>
<dbReference type="AlphaFoldDB" id="A0A2W5BRB0"/>
<gene>
    <name evidence="1" type="ORF">DI626_07060</name>
</gene>
<organism evidence="1 2">
    <name type="scientific">Micavibrio aeruginosavorus</name>
    <dbReference type="NCBI Taxonomy" id="349221"/>
    <lineage>
        <taxon>Bacteria</taxon>
        <taxon>Pseudomonadati</taxon>
        <taxon>Bdellovibrionota</taxon>
        <taxon>Bdellovibrionia</taxon>
        <taxon>Bdellovibrionales</taxon>
        <taxon>Pseudobdellovibrionaceae</taxon>
        <taxon>Micavibrio</taxon>
    </lineage>
</organism>
<accession>A0A2W5BRB0</accession>